<dbReference type="SUPFAM" id="SSF49464">
    <property type="entry name" value="Carboxypeptidase regulatory domain-like"/>
    <property type="match status" value="1"/>
</dbReference>
<evidence type="ECO:0000313" key="1">
    <source>
        <dbReference type="EMBL" id="PPK87261.1"/>
    </source>
</evidence>
<gene>
    <name evidence="1" type="ORF">CLV84_0199</name>
</gene>
<dbReference type="RefSeq" id="WP_104417876.1">
    <property type="nucleotide sequence ID" value="NZ_PTJC01000005.1"/>
</dbReference>
<accession>A0A2S6I6Y9</accession>
<protein>
    <recommendedName>
        <fullName evidence="3">Carboxypeptidase family protein</fullName>
    </recommendedName>
</protein>
<dbReference type="PROSITE" id="PS51257">
    <property type="entry name" value="PROKAR_LIPOPROTEIN"/>
    <property type="match status" value="1"/>
</dbReference>
<dbReference type="OrthoDB" id="1466062at2"/>
<reference evidence="1 2" key="1">
    <citation type="submission" date="2018-02" db="EMBL/GenBank/DDBJ databases">
        <title>Genomic Encyclopedia of Archaeal and Bacterial Type Strains, Phase II (KMG-II): from individual species to whole genera.</title>
        <authorList>
            <person name="Goeker M."/>
        </authorList>
    </citation>
    <scope>NUCLEOTIDE SEQUENCE [LARGE SCALE GENOMIC DNA]</scope>
    <source>
        <strain evidence="1 2">DSM 29526</strain>
    </source>
</reference>
<sequence length="256" mass="27826">MRYLPFFPALTIFLLASGCTKPEPDELIEPGPTQVMFSDRVTDLGGQPVEGVVLSLWTSNSNYQTETDGNGKYHLILEEDLFPRSGEIAMTLYKSGYEVQPLIYATPLTTGTTYRSGGPALASCQSCLEVTTPWGDAYELFHLGDGSYQGSANSQFQKGTDSEWGIEFAFFTASAQPLEIAFMAKGIQFSCNANTINLNGATGSIDPSPEDGSYQQYRFTGHSQAGENSVTLITSTTCNGTDRDDWEFVGFTVKGL</sequence>
<name>A0A2S6I6Y9_9BACT</name>
<proteinExistence type="predicted"/>
<dbReference type="Proteomes" id="UP000237662">
    <property type="component" value="Unassembled WGS sequence"/>
</dbReference>
<evidence type="ECO:0008006" key="3">
    <source>
        <dbReference type="Google" id="ProtNLM"/>
    </source>
</evidence>
<dbReference type="InterPro" id="IPR008969">
    <property type="entry name" value="CarboxyPept-like_regulatory"/>
</dbReference>
<dbReference type="AlphaFoldDB" id="A0A2S6I6Y9"/>
<organism evidence="1 2">
    <name type="scientific">Neolewinella xylanilytica</name>
    <dbReference type="NCBI Taxonomy" id="1514080"/>
    <lineage>
        <taxon>Bacteria</taxon>
        <taxon>Pseudomonadati</taxon>
        <taxon>Bacteroidota</taxon>
        <taxon>Saprospiria</taxon>
        <taxon>Saprospirales</taxon>
        <taxon>Lewinellaceae</taxon>
        <taxon>Neolewinella</taxon>
    </lineage>
</organism>
<comment type="caution">
    <text evidence="1">The sequence shown here is derived from an EMBL/GenBank/DDBJ whole genome shotgun (WGS) entry which is preliminary data.</text>
</comment>
<dbReference type="EMBL" id="PTJC01000005">
    <property type="protein sequence ID" value="PPK87261.1"/>
    <property type="molecule type" value="Genomic_DNA"/>
</dbReference>
<evidence type="ECO:0000313" key="2">
    <source>
        <dbReference type="Proteomes" id="UP000237662"/>
    </source>
</evidence>
<keyword evidence="2" id="KW-1185">Reference proteome</keyword>